<comment type="caution">
    <text evidence="2">The sequence shown here is derived from an EMBL/GenBank/DDBJ whole genome shotgun (WGS) entry which is preliminary data.</text>
</comment>
<name>A0A7J8YQV0_GOSAI</name>
<dbReference type="InterPro" id="IPR000008">
    <property type="entry name" value="C2_dom"/>
</dbReference>
<dbReference type="SMART" id="SM00239">
    <property type="entry name" value="C2"/>
    <property type="match status" value="2"/>
</dbReference>
<dbReference type="Proteomes" id="UP000593577">
    <property type="component" value="Unassembled WGS sequence"/>
</dbReference>
<dbReference type="AlphaFoldDB" id="A0A7J8YQV0"/>
<evidence type="ECO:0000313" key="2">
    <source>
        <dbReference type="EMBL" id="MBA0701971.1"/>
    </source>
</evidence>
<proteinExistence type="predicted"/>
<protein>
    <recommendedName>
        <fullName evidence="1">C2 domain-containing protein</fullName>
    </recommendedName>
</protein>
<dbReference type="InterPro" id="IPR035892">
    <property type="entry name" value="C2_domain_sf"/>
</dbReference>
<keyword evidence="3" id="KW-1185">Reference proteome</keyword>
<reference evidence="2 3" key="1">
    <citation type="journal article" date="2019" name="Genome Biol. Evol.">
        <title>Insights into the evolution of the New World diploid cottons (Gossypium, subgenus Houzingenia) based on genome sequencing.</title>
        <authorList>
            <person name="Grover C.E."/>
            <person name="Arick M.A. 2nd"/>
            <person name="Thrash A."/>
            <person name="Conover J.L."/>
            <person name="Sanders W.S."/>
            <person name="Peterson D.G."/>
            <person name="Frelichowski J.E."/>
            <person name="Scheffler J.A."/>
            <person name="Scheffler B.E."/>
            <person name="Wendel J.F."/>
        </authorList>
    </citation>
    <scope>NUCLEOTIDE SEQUENCE [LARGE SCALE GENOMIC DNA]</scope>
    <source>
        <strain evidence="2">185</strain>
        <tissue evidence="2">Leaf</tissue>
    </source>
</reference>
<dbReference type="PANTHER" id="PTHR31425">
    <property type="entry name" value="PHOSPHORIBOSYLANTHRANILATE TRANSFERASE ISOFORM 1"/>
    <property type="match status" value="1"/>
</dbReference>
<feature type="domain" description="C2" evidence="1">
    <location>
        <begin position="82"/>
        <end position="205"/>
    </location>
</feature>
<evidence type="ECO:0000313" key="3">
    <source>
        <dbReference type="Proteomes" id="UP000593577"/>
    </source>
</evidence>
<accession>A0A7J8YQV0</accession>
<feature type="non-terminal residue" evidence="2">
    <location>
        <position position="325"/>
    </location>
</feature>
<dbReference type="Pfam" id="PF00168">
    <property type="entry name" value="C2"/>
    <property type="match status" value="2"/>
</dbReference>
<dbReference type="InterPro" id="IPR047259">
    <property type="entry name" value="QUIRKY-like"/>
</dbReference>
<dbReference type="Gene3D" id="2.60.40.150">
    <property type="entry name" value="C2 domain"/>
    <property type="match status" value="2"/>
</dbReference>
<dbReference type="SUPFAM" id="SSF49562">
    <property type="entry name" value="C2 domain (Calcium/lipid-binding domain, CaLB)"/>
    <property type="match status" value="3"/>
</dbReference>
<dbReference type="PROSITE" id="PS50004">
    <property type="entry name" value="C2"/>
    <property type="match status" value="2"/>
</dbReference>
<gene>
    <name evidence="2" type="ORF">Goari_022746</name>
</gene>
<dbReference type="EMBL" id="JABFAA010345089">
    <property type="protein sequence ID" value="MBA0701971.1"/>
    <property type="molecule type" value="Genomic_DNA"/>
</dbReference>
<evidence type="ECO:0000259" key="1">
    <source>
        <dbReference type="PROSITE" id="PS50004"/>
    </source>
</evidence>
<sequence length="325" mass="36886">MEITVRDKELIIGDNMIGKITVALHEVPLCLPPDSPLASQWYKLEDKNGFTLRKGELMLAMWYSTQADRVFTDAWHSDSAIVSGESLLNTRSKAYLSPRLWYLRVNVIQARDLVPGSKDRNPQVYVKAVVGDVILRTRVSPDKNVNPQWNEDLMFVVAEPFFDSLIVTVEDRLENNTVRCLGKCVIRLSNVEQRLLPLPADPLWYTLEDIVFADGMEKEQLWPTAKMLWMAMIGVLELGIINASGLQPMKLRDGRETTDAYCVAKYGPKWVKTRTVVDSFDPKWNEQYSWDVYDPYTMLTIGVFDDCHLHGGDAVGDGKDPSLGK</sequence>
<organism evidence="2 3">
    <name type="scientific">Gossypium aridum</name>
    <name type="common">American cotton</name>
    <name type="synonym">Erioxylum aridum</name>
    <dbReference type="NCBI Taxonomy" id="34290"/>
    <lineage>
        <taxon>Eukaryota</taxon>
        <taxon>Viridiplantae</taxon>
        <taxon>Streptophyta</taxon>
        <taxon>Embryophyta</taxon>
        <taxon>Tracheophyta</taxon>
        <taxon>Spermatophyta</taxon>
        <taxon>Magnoliopsida</taxon>
        <taxon>eudicotyledons</taxon>
        <taxon>Gunneridae</taxon>
        <taxon>Pentapetalae</taxon>
        <taxon>rosids</taxon>
        <taxon>malvids</taxon>
        <taxon>Malvales</taxon>
        <taxon>Malvaceae</taxon>
        <taxon>Malvoideae</taxon>
        <taxon>Gossypium</taxon>
    </lineage>
</organism>
<feature type="domain" description="C2" evidence="1">
    <location>
        <begin position="217"/>
        <end position="325"/>
    </location>
</feature>
<dbReference type="PANTHER" id="PTHR31425:SF26">
    <property type="entry name" value="PROTEIN QUIRKY-LIKE"/>
    <property type="match status" value="1"/>
</dbReference>